<reference evidence="4" key="1">
    <citation type="submission" date="2022-11" db="EMBL/GenBank/DDBJ databases">
        <title>Nonomuraea corallina sp. nov., a new species of the genus Nonomuraea isolated from sea side sediment in Thai sea.</title>
        <authorList>
            <person name="Ngamcharungchit C."/>
            <person name="Matsumoto A."/>
            <person name="Suriyachadkun C."/>
            <person name="Panbangred W."/>
            <person name="Inahashi Y."/>
            <person name="Intra B."/>
        </authorList>
    </citation>
    <scope>NUCLEOTIDE SEQUENCE</scope>
    <source>
        <strain evidence="4">MCN248</strain>
    </source>
</reference>
<comment type="catalytic activity">
    <reaction evidence="3">
        <text>2-C-methyl-D-erythritol 4-phosphate + CTP + H(+) = 4-CDP-2-C-methyl-D-erythritol + diphosphate</text>
        <dbReference type="Rhea" id="RHEA:13429"/>
        <dbReference type="ChEBI" id="CHEBI:15378"/>
        <dbReference type="ChEBI" id="CHEBI:33019"/>
        <dbReference type="ChEBI" id="CHEBI:37563"/>
        <dbReference type="ChEBI" id="CHEBI:57823"/>
        <dbReference type="ChEBI" id="CHEBI:58262"/>
        <dbReference type="EC" id="2.7.7.60"/>
    </reaction>
</comment>
<accession>A0ABT4SEF2</accession>
<dbReference type="HAMAP" id="MF_00108">
    <property type="entry name" value="IspD"/>
    <property type="match status" value="1"/>
</dbReference>
<keyword evidence="5" id="KW-1185">Reference proteome</keyword>
<sequence>MISRLPSIGVVLAGGVGQRVGHTEPKQLIKLAGRTILEHTIALFDASDAIDEVVVLMTPGFVEPVRELVRRCGFGKVTAVVEGGESRTESTWRALRAVGERECNVLLHDAVRPLLEPRIIADCVRALETYEAVEVAIPSSDTVLVAEGDLVREVLDRSRLRRAQTPQAFRLSVIREAYRRAMADPDFATRQATDDCGVVLRYLPEVPIHLVPGSERNLKVTHPLDLSIAERLLRLAAASAPAPAPADYRRVLGGRTLAVFGDGARLAALAGGHGAAVRSFPAQLAGTEEQAAKALAEAGPVDHVVHLSVPVDGELAGARAEAVALACLGAANVARAAYPLLRESGGALVLLAGGGDGSVAAPARAATAELARVLAAEWAGHGVRVNAVLTGPSTGGQAARACLDALVSGLTGQVVET</sequence>
<comment type="caution">
    <text evidence="4">The sequence shown here is derived from an EMBL/GenBank/DDBJ whole genome shotgun (WGS) entry which is preliminary data.</text>
</comment>
<protein>
    <recommendedName>
        <fullName evidence="3">2-C-methyl-D-erythritol 4-phosphate cytidylyltransferase</fullName>
        <ecNumber evidence="3">2.7.7.60</ecNumber>
    </recommendedName>
    <alternativeName>
        <fullName evidence="3">4-diphosphocytidyl-2C-methyl-D-erythritol synthase</fullName>
    </alternativeName>
    <alternativeName>
        <fullName evidence="3">MEP cytidylyltransferase</fullName>
        <shortName evidence="3">MCT</shortName>
    </alternativeName>
</protein>
<name>A0ABT4SEF2_9ACTN</name>
<dbReference type="Gene3D" id="3.90.550.10">
    <property type="entry name" value="Spore Coat Polysaccharide Biosynthesis Protein SpsA, Chain A"/>
    <property type="match status" value="1"/>
</dbReference>
<evidence type="ECO:0000256" key="2">
    <source>
        <dbReference type="ARBA" id="ARBA00022695"/>
    </source>
</evidence>
<dbReference type="Gene3D" id="3.40.50.720">
    <property type="entry name" value="NAD(P)-binding Rossmann-like Domain"/>
    <property type="match status" value="1"/>
</dbReference>
<keyword evidence="1 3" id="KW-0808">Transferase</keyword>
<dbReference type="InterPro" id="IPR036291">
    <property type="entry name" value="NAD(P)-bd_dom_sf"/>
</dbReference>
<evidence type="ECO:0000313" key="4">
    <source>
        <dbReference type="EMBL" id="MDA0635355.1"/>
    </source>
</evidence>
<organism evidence="4 5">
    <name type="scientific">Nonomuraea corallina</name>
    <dbReference type="NCBI Taxonomy" id="2989783"/>
    <lineage>
        <taxon>Bacteria</taxon>
        <taxon>Bacillati</taxon>
        <taxon>Actinomycetota</taxon>
        <taxon>Actinomycetes</taxon>
        <taxon>Streptosporangiales</taxon>
        <taxon>Streptosporangiaceae</taxon>
        <taxon>Nonomuraea</taxon>
    </lineage>
</organism>
<feature type="site" description="Transition state stabilizer" evidence="3">
    <location>
        <position position="26"/>
    </location>
</feature>
<evidence type="ECO:0000256" key="3">
    <source>
        <dbReference type="HAMAP-Rule" id="MF_00108"/>
    </source>
</evidence>
<dbReference type="InterPro" id="IPR034683">
    <property type="entry name" value="IspD/TarI"/>
</dbReference>
<dbReference type="PANTHER" id="PTHR32125">
    <property type="entry name" value="2-C-METHYL-D-ERYTHRITOL 4-PHOSPHATE CYTIDYLYLTRANSFERASE, CHLOROPLASTIC"/>
    <property type="match status" value="1"/>
</dbReference>
<evidence type="ECO:0000256" key="1">
    <source>
        <dbReference type="ARBA" id="ARBA00022679"/>
    </source>
</evidence>
<comment type="similarity">
    <text evidence="3">Belongs to the IspD/TarI cytidylyltransferase family. IspD subfamily.</text>
</comment>
<dbReference type="EC" id="2.7.7.60" evidence="3"/>
<evidence type="ECO:0000313" key="5">
    <source>
        <dbReference type="Proteomes" id="UP001144036"/>
    </source>
</evidence>
<dbReference type="Proteomes" id="UP001144036">
    <property type="component" value="Unassembled WGS sequence"/>
</dbReference>
<dbReference type="PANTHER" id="PTHR32125:SF4">
    <property type="entry name" value="2-C-METHYL-D-ERYTHRITOL 4-PHOSPHATE CYTIDYLYLTRANSFERASE, CHLOROPLASTIC"/>
    <property type="match status" value="1"/>
</dbReference>
<comment type="function">
    <text evidence="3">Catalyzes the formation of 4-diphosphocytidyl-2-C-methyl-D-erythritol from CTP and 2-C-methyl-D-erythritol 4-phosphate (MEP).</text>
</comment>
<dbReference type="CDD" id="cd02516">
    <property type="entry name" value="CDP-ME_synthetase"/>
    <property type="match status" value="1"/>
</dbReference>
<dbReference type="SUPFAM" id="SSF53448">
    <property type="entry name" value="Nucleotide-diphospho-sugar transferases"/>
    <property type="match status" value="1"/>
</dbReference>
<comment type="pathway">
    <text evidence="3">Isoprenoid biosynthesis; isopentenyl diphosphate biosynthesis via DXP pathway; isopentenyl diphosphate from 1-deoxy-D-xylulose 5-phosphate: step 2/6.</text>
</comment>
<dbReference type="InterPro" id="IPR002347">
    <property type="entry name" value="SDR_fam"/>
</dbReference>
<keyword evidence="3" id="KW-0414">Isoprene biosynthesis</keyword>
<feature type="site" description="Positions MEP for the nucleophilic attack" evidence="3">
    <location>
        <position position="219"/>
    </location>
</feature>
<dbReference type="Pfam" id="PF01128">
    <property type="entry name" value="IspD"/>
    <property type="match status" value="1"/>
</dbReference>
<proteinExistence type="inferred from homology"/>
<dbReference type="SUPFAM" id="SSF51735">
    <property type="entry name" value="NAD(P)-binding Rossmann-fold domains"/>
    <property type="match status" value="1"/>
</dbReference>
<gene>
    <name evidence="3" type="primary">ispD</name>
    <name evidence="4" type="ORF">OUY22_18185</name>
</gene>
<dbReference type="Pfam" id="PF13561">
    <property type="entry name" value="adh_short_C2"/>
    <property type="match status" value="1"/>
</dbReference>
<keyword evidence="2 3" id="KW-0548">Nucleotidyltransferase</keyword>
<dbReference type="GO" id="GO:0016779">
    <property type="term" value="F:nucleotidyltransferase activity"/>
    <property type="evidence" value="ECO:0007669"/>
    <property type="project" value="UniProtKB-KW"/>
</dbReference>
<dbReference type="InterPro" id="IPR050088">
    <property type="entry name" value="IspD/TarI_cytidylyltransf_bact"/>
</dbReference>
<dbReference type="InterPro" id="IPR029044">
    <property type="entry name" value="Nucleotide-diphossugar_trans"/>
</dbReference>
<feature type="site" description="Positions MEP for the nucleophilic attack" evidence="3">
    <location>
        <position position="157"/>
    </location>
</feature>
<dbReference type="EMBL" id="JAPNNL010000067">
    <property type="protein sequence ID" value="MDA0635355.1"/>
    <property type="molecule type" value="Genomic_DNA"/>
</dbReference>
<feature type="site" description="Transition state stabilizer" evidence="3">
    <location>
        <position position="19"/>
    </location>
</feature>
<dbReference type="RefSeq" id="WP_270156198.1">
    <property type="nucleotide sequence ID" value="NZ_JAPNNL010000067.1"/>
</dbReference>
<dbReference type="InterPro" id="IPR001228">
    <property type="entry name" value="IspD"/>
</dbReference>